<reference evidence="1 2" key="1">
    <citation type="submission" date="2012-05" db="EMBL/GenBank/DDBJ databases">
        <title>Finished chromosome of genome of Chamaesiphon sp. PCC 6605.</title>
        <authorList>
            <consortium name="US DOE Joint Genome Institute"/>
            <person name="Gugger M."/>
            <person name="Coursin T."/>
            <person name="Rippka R."/>
            <person name="Tandeau De Marsac N."/>
            <person name="Huntemann M."/>
            <person name="Wei C.-L."/>
            <person name="Han J."/>
            <person name="Detter J.C."/>
            <person name="Han C."/>
            <person name="Tapia R."/>
            <person name="Chen A."/>
            <person name="Kyrpides N."/>
            <person name="Mavromatis K."/>
            <person name="Markowitz V."/>
            <person name="Szeto E."/>
            <person name="Ivanova N."/>
            <person name="Pagani I."/>
            <person name="Pati A."/>
            <person name="Goodwin L."/>
            <person name="Nordberg H.P."/>
            <person name="Cantor M.N."/>
            <person name="Hua S.X."/>
            <person name="Woyke T."/>
            <person name="Kerfeld C.A."/>
        </authorList>
    </citation>
    <scope>NUCLEOTIDE SEQUENCE [LARGE SCALE GENOMIC DNA]</scope>
    <source>
        <strain evidence="2">ATCC 27169 / PCC 6605</strain>
    </source>
</reference>
<sequence length="92" mass="10541">MDSDNYKSLISNARDYCTPAWWIEIFTAQPKCTYYFGPFDRIWEAETAVSGYLEDLQSELAQGIQAQINKCCQPDLLTIEYDPSDNSPSQMV</sequence>
<dbReference type="STRING" id="1173020.Cha6605_5930"/>
<dbReference type="AlphaFoldDB" id="K9UQS0"/>
<dbReference type="Proteomes" id="UP000010366">
    <property type="component" value="Chromosome"/>
</dbReference>
<evidence type="ECO:0000313" key="2">
    <source>
        <dbReference type="Proteomes" id="UP000010366"/>
    </source>
</evidence>
<protein>
    <recommendedName>
        <fullName evidence="3">DUF1816 domain-containing protein</fullName>
    </recommendedName>
</protein>
<dbReference type="EMBL" id="CP003600">
    <property type="protein sequence ID" value="AFY96776.1"/>
    <property type="molecule type" value="Genomic_DNA"/>
</dbReference>
<gene>
    <name evidence="1" type="ORF">Cha6605_5930</name>
</gene>
<dbReference type="OrthoDB" id="560125at2"/>
<dbReference type="InterPro" id="IPR014945">
    <property type="entry name" value="DUF1816"/>
</dbReference>
<accession>K9UQS0</accession>
<dbReference type="HOGENOM" id="CLU_168933_1_0_3"/>
<proteinExistence type="predicted"/>
<name>K9UQS0_CHAP6</name>
<dbReference type="KEGG" id="cmp:Cha6605_5930"/>
<keyword evidence="2" id="KW-1185">Reference proteome</keyword>
<organism evidence="1 2">
    <name type="scientific">Chamaesiphon minutus (strain ATCC 27169 / PCC 6605)</name>
    <dbReference type="NCBI Taxonomy" id="1173020"/>
    <lineage>
        <taxon>Bacteria</taxon>
        <taxon>Bacillati</taxon>
        <taxon>Cyanobacteriota</taxon>
        <taxon>Cyanophyceae</taxon>
        <taxon>Gomontiellales</taxon>
        <taxon>Chamaesiphonaceae</taxon>
        <taxon>Chamaesiphon</taxon>
    </lineage>
</organism>
<evidence type="ECO:0008006" key="3">
    <source>
        <dbReference type="Google" id="ProtNLM"/>
    </source>
</evidence>
<dbReference type="Pfam" id="PF08846">
    <property type="entry name" value="DUF1816"/>
    <property type="match status" value="1"/>
</dbReference>
<evidence type="ECO:0000313" key="1">
    <source>
        <dbReference type="EMBL" id="AFY96776.1"/>
    </source>
</evidence>
<dbReference type="eggNOG" id="COG2199">
    <property type="taxonomic scope" value="Bacteria"/>
</dbReference>